<gene>
    <name evidence="2" type="ORF">LSH36_62g07003</name>
</gene>
<reference evidence="2" key="1">
    <citation type="journal article" date="2023" name="Mol. Biol. Evol.">
        <title>Third-Generation Sequencing Reveals the Adaptive Role of the Epigenome in Three Deep-Sea Polychaetes.</title>
        <authorList>
            <person name="Perez M."/>
            <person name="Aroh O."/>
            <person name="Sun Y."/>
            <person name="Lan Y."/>
            <person name="Juniper S.K."/>
            <person name="Young C.R."/>
            <person name="Angers B."/>
            <person name="Qian P.Y."/>
        </authorList>
    </citation>
    <scope>NUCLEOTIDE SEQUENCE</scope>
    <source>
        <strain evidence="2">P08H-3</strain>
    </source>
</reference>
<evidence type="ECO:0008006" key="4">
    <source>
        <dbReference type="Google" id="ProtNLM"/>
    </source>
</evidence>
<dbReference type="InterPro" id="IPR019412">
    <property type="entry name" value="IML2/TPR_39"/>
</dbReference>
<feature type="region of interest" description="Disordered" evidence="1">
    <location>
        <begin position="1"/>
        <end position="33"/>
    </location>
</feature>
<proteinExistence type="predicted"/>
<comment type="caution">
    <text evidence="2">The sequence shown here is derived from an EMBL/GenBank/DDBJ whole genome shotgun (WGS) entry which is preliminary data.</text>
</comment>
<dbReference type="PANTHER" id="PTHR31859:SF9">
    <property type="entry name" value="TETRATRICOPEPTIDE REPEAT PROTEIN 39B"/>
    <property type="match status" value="1"/>
</dbReference>
<protein>
    <recommendedName>
        <fullName evidence="4">Tetratricopeptide repeat protein 39B</fullName>
    </recommendedName>
</protein>
<accession>A0AAD9K421</accession>
<sequence>MAQAEPDSVPVVDDEDDNNDNDDDEAFEDAYELPPMSENMDLDSAIADTMTALNLFLNNKFEEAKRRMEPWADRSFYHALGYGTILYIQAVMTFDSADIERAVAATKRSIAVCNKFRRKSTLLSKVNYNKLTREEIHAEICYAECLIERALLMFVQDESLISFVKGALKIRACYQSYKECLRILQKRNWKPDDNKIHFESGVKLGVGLFNLMIALLPTKVMKLLEFVGFSGKKKKGLRLLEEGTEMPTSLRGALCSLSLLSYQTVIVYVLGNADADVELVDKVLKPCLVRYPKSLAIQYLECKDKDLEIYLLHIDTYIPLVTPYPVHVFISQGALFLFFAGKAEEIKSNIPQAIHRFEESIDAQSEWRQFHHLNFWELMWCHSFSGDWLLAMKYAEKLCKESRWSKATYTYQKAAFLMMCDDQTEETKVHINMLFKEVPKLKLRIAGKSIPFEKFAMKKAKRYLDQGNRLILPAYELIYVWNGFAVIGKNPKYLQPILDDVESVLKELEANKTKYPFYTDDYCLVMLLKGTCLRYLGKLTEAEQCLLHLCTNEKDVKQDTYLIPYSLVELGMLNIEKGDLNAASSFLDMAKRYQKYSLESRLLFRIHAAKLELQYATGMKEEDSSIDELTPPETPTNSNDQIVVRL</sequence>
<dbReference type="Pfam" id="PF10300">
    <property type="entry name" value="Iml2-TPR_39"/>
    <property type="match status" value="2"/>
</dbReference>
<feature type="compositionally biased region" description="Acidic residues" evidence="1">
    <location>
        <begin position="12"/>
        <end position="31"/>
    </location>
</feature>
<keyword evidence="3" id="KW-1185">Reference proteome</keyword>
<feature type="compositionally biased region" description="Low complexity" evidence="1">
    <location>
        <begin position="1"/>
        <end position="11"/>
    </location>
</feature>
<name>A0AAD9K421_9ANNE</name>
<dbReference type="PANTHER" id="PTHR31859">
    <property type="entry name" value="TETRATRICOPEPTIDE REPEAT PROTEIN 39 FAMILY MEMBER"/>
    <property type="match status" value="1"/>
</dbReference>
<organism evidence="2 3">
    <name type="scientific">Paralvinella palmiformis</name>
    <dbReference type="NCBI Taxonomy" id="53620"/>
    <lineage>
        <taxon>Eukaryota</taxon>
        <taxon>Metazoa</taxon>
        <taxon>Spiralia</taxon>
        <taxon>Lophotrochozoa</taxon>
        <taxon>Annelida</taxon>
        <taxon>Polychaeta</taxon>
        <taxon>Sedentaria</taxon>
        <taxon>Canalipalpata</taxon>
        <taxon>Terebellida</taxon>
        <taxon>Terebelliformia</taxon>
        <taxon>Alvinellidae</taxon>
        <taxon>Paralvinella</taxon>
    </lineage>
</organism>
<dbReference type="Proteomes" id="UP001208570">
    <property type="component" value="Unassembled WGS sequence"/>
</dbReference>
<dbReference type="AlphaFoldDB" id="A0AAD9K421"/>
<evidence type="ECO:0000256" key="1">
    <source>
        <dbReference type="SAM" id="MobiDB-lite"/>
    </source>
</evidence>
<evidence type="ECO:0000313" key="3">
    <source>
        <dbReference type="Proteomes" id="UP001208570"/>
    </source>
</evidence>
<dbReference type="InterPro" id="IPR011990">
    <property type="entry name" value="TPR-like_helical_dom_sf"/>
</dbReference>
<dbReference type="SUPFAM" id="SSF48452">
    <property type="entry name" value="TPR-like"/>
    <property type="match status" value="1"/>
</dbReference>
<evidence type="ECO:0000313" key="2">
    <source>
        <dbReference type="EMBL" id="KAK2164553.1"/>
    </source>
</evidence>
<dbReference type="EMBL" id="JAODUP010000062">
    <property type="protein sequence ID" value="KAK2164553.1"/>
    <property type="molecule type" value="Genomic_DNA"/>
</dbReference>